<evidence type="ECO:0000256" key="5">
    <source>
        <dbReference type="ARBA" id="ARBA00022729"/>
    </source>
</evidence>
<keyword evidence="6" id="KW-0136">Cellulose degradation</keyword>
<gene>
    <name evidence="18" type="ORF">B0H66DRAFT_607295</name>
</gene>
<sequence>MKIYLAAFVCATFVIRVLGHQVQGILLVNGTESPAWKYVRNVGPQYEYEPGSYPEGSDFPKTPPQMDINHSDITCGRKAFASAAATETADVLAGSEVGFRVSWDGNGQYGAFWHPGPAQIYLSRAPNDDLEHYEGGDGEWFKIAYAGPVSNNDWLLWPDKHDFNFTIPKATPPGKYLMRFEQWMPTHIFNYSQWYVNCAEVNIIGPGGGTPTGFAKFPGTYDVNHPGLWIPQNQFVNGGFVSYDEMRLLEYTPPGPAVWTG</sequence>
<evidence type="ECO:0000256" key="8">
    <source>
        <dbReference type="ARBA" id="ARBA00023008"/>
    </source>
</evidence>
<comment type="cofactor">
    <cofactor evidence="1">
        <name>Cu(2+)</name>
        <dbReference type="ChEBI" id="CHEBI:29036"/>
    </cofactor>
</comment>
<comment type="caution">
    <text evidence="18">The sequence shown here is derived from an EMBL/GenBank/DDBJ whole genome shotgun (WGS) entry which is preliminary data.</text>
</comment>
<evidence type="ECO:0000256" key="2">
    <source>
        <dbReference type="ARBA" id="ARBA00004613"/>
    </source>
</evidence>
<comment type="subcellular location">
    <subcellularLocation>
        <location evidence="2">Secreted</location>
    </subcellularLocation>
</comment>
<evidence type="ECO:0000313" key="18">
    <source>
        <dbReference type="EMBL" id="KAK3314050.1"/>
    </source>
</evidence>
<evidence type="ECO:0000313" key="19">
    <source>
        <dbReference type="Proteomes" id="UP001283341"/>
    </source>
</evidence>
<dbReference type="GO" id="GO:0005576">
    <property type="term" value="C:extracellular region"/>
    <property type="evidence" value="ECO:0007669"/>
    <property type="project" value="UniProtKB-SubCell"/>
</dbReference>
<evidence type="ECO:0000256" key="7">
    <source>
        <dbReference type="ARBA" id="ARBA00023002"/>
    </source>
</evidence>
<name>A0AAE0HW73_9PEZI</name>
<evidence type="ECO:0000256" key="13">
    <source>
        <dbReference type="ARBA" id="ARBA00044502"/>
    </source>
</evidence>
<evidence type="ECO:0000259" key="17">
    <source>
        <dbReference type="Pfam" id="PF03443"/>
    </source>
</evidence>
<accession>A0AAE0HW73</accession>
<keyword evidence="8" id="KW-0186">Copper</keyword>
<dbReference type="PANTHER" id="PTHR33353">
    <property type="entry name" value="PUTATIVE (AFU_ORTHOLOGUE AFUA_1G12560)-RELATED"/>
    <property type="match status" value="1"/>
</dbReference>
<evidence type="ECO:0000256" key="12">
    <source>
        <dbReference type="ARBA" id="ARBA00023326"/>
    </source>
</evidence>
<evidence type="ECO:0000256" key="1">
    <source>
        <dbReference type="ARBA" id="ARBA00001973"/>
    </source>
</evidence>
<keyword evidence="3" id="KW-0964">Secreted</keyword>
<evidence type="ECO:0000256" key="11">
    <source>
        <dbReference type="ARBA" id="ARBA00023277"/>
    </source>
</evidence>
<evidence type="ECO:0000256" key="15">
    <source>
        <dbReference type="ARBA" id="ARBA00047174"/>
    </source>
</evidence>
<dbReference type="GO" id="GO:0030245">
    <property type="term" value="P:cellulose catabolic process"/>
    <property type="evidence" value="ECO:0007669"/>
    <property type="project" value="UniProtKB-KW"/>
</dbReference>
<reference evidence="18" key="1">
    <citation type="journal article" date="2023" name="Mol. Phylogenet. Evol.">
        <title>Genome-scale phylogeny and comparative genomics of the fungal order Sordariales.</title>
        <authorList>
            <person name="Hensen N."/>
            <person name="Bonometti L."/>
            <person name="Westerberg I."/>
            <person name="Brannstrom I.O."/>
            <person name="Guillou S."/>
            <person name="Cros-Aarteil S."/>
            <person name="Calhoun S."/>
            <person name="Haridas S."/>
            <person name="Kuo A."/>
            <person name="Mondo S."/>
            <person name="Pangilinan J."/>
            <person name="Riley R."/>
            <person name="LaButti K."/>
            <person name="Andreopoulos B."/>
            <person name="Lipzen A."/>
            <person name="Chen C."/>
            <person name="Yan M."/>
            <person name="Daum C."/>
            <person name="Ng V."/>
            <person name="Clum A."/>
            <person name="Steindorff A."/>
            <person name="Ohm R.A."/>
            <person name="Martin F."/>
            <person name="Silar P."/>
            <person name="Natvig D.O."/>
            <person name="Lalanne C."/>
            <person name="Gautier V."/>
            <person name="Ament-Velasquez S.L."/>
            <person name="Kruys A."/>
            <person name="Hutchinson M.I."/>
            <person name="Powell A.J."/>
            <person name="Barry K."/>
            <person name="Miller A.N."/>
            <person name="Grigoriev I.V."/>
            <person name="Debuchy R."/>
            <person name="Gladieux P."/>
            <person name="Hiltunen Thoren M."/>
            <person name="Johannesson H."/>
        </authorList>
    </citation>
    <scope>NUCLEOTIDE SEQUENCE</scope>
    <source>
        <strain evidence="18">CBS 118394</strain>
    </source>
</reference>
<evidence type="ECO:0000256" key="9">
    <source>
        <dbReference type="ARBA" id="ARBA00023033"/>
    </source>
</evidence>
<dbReference type="EC" id="1.14.99.56" evidence="15"/>
<evidence type="ECO:0000256" key="4">
    <source>
        <dbReference type="ARBA" id="ARBA00022723"/>
    </source>
</evidence>
<dbReference type="EMBL" id="JAUEDM010000007">
    <property type="protein sequence ID" value="KAK3314050.1"/>
    <property type="molecule type" value="Genomic_DNA"/>
</dbReference>
<keyword evidence="5 16" id="KW-0732">Signal</keyword>
<organism evidence="18 19">
    <name type="scientific">Apodospora peruviana</name>
    <dbReference type="NCBI Taxonomy" id="516989"/>
    <lineage>
        <taxon>Eukaryota</taxon>
        <taxon>Fungi</taxon>
        <taxon>Dikarya</taxon>
        <taxon>Ascomycota</taxon>
        <taxon>Pezizomycotina</taxon>
        <taxon>Sordariomycetes</taxon>
        <taxon>Sordariomycetidae</taxon>
        <taxon>Sordariales</taxon>
        <taxon>Lasiosphaeriaceae</taxon>
        <taxon>Apodospora</taxon>
    </lineage>
</organism>
<keyword evidence="4" id="KW-0479">Metal-binding</keyword>
<evidence type="ECO:0000256" key="14">
    <source>
        <dbReference type="ARBA" id="ARBA00045077"/>
    </source>
</evidence>
<feature type="domain" description="Auxiliary Activity family 9 catalytic" evidence="17">
    <location>
        <begin position="26"/>
        <end position="230"/>
    </location>
</feature>
<keyword evidence="18" id="KW-0378">Hydrolase</keyword>
<protein>
    <recommendedName>
        <fullName evidence="15">lytic cellulose monooxygenase (C4-dehydrogenating)</fullName>
        <ecNumber evidence="15">1.14.99.56</ecNumber>
    </recommendedName>
</protein>
<comment type="similarity">
    <text evidence="13">Belongs to the polysaccharide monooxygenase AA9 family.</text>
</comment>
<reference evidence="18" key="2">
    <citation type="submission" date="2023-06" db="EMBL/GenBank/DDBJ databases">
        <authorList>
            <consortium name="Lawrence Berkeley National Laboratory"/>
            <person name="Haridas S."/>
            <person name="Hensen N."/>
            <person name="Bonometti L."/>
            <person name="Westerberg I."/>
            <person name="Brannstrom I.O."/>
            <person name="Guillou S."/>
            <person name="Cros-Aarteil S."/>
            <person name="Calhoun S."/>
            <person name="Kuo A."/>
            <person name="Mondo S."/>
            <person name="Pangilinan J."/>
            <person name="Riley R."/>
            <person name="Labutti K."/>
            <person name="Andreopoulos B."/>
            <person name="Lipzen A."/>
            <person name="Chen C."/>
            <person name="Yanf M."/>
            <person name="Daum C."/>
            <person name="Ng V."/>
            <person name="Clum A."/>
            <person name="Steindorff A."/>
            <person name="Ohm R."/>
            <person name="Martin F."/>
            <person name="Silar P."/>
            <person name="Natvig D."/>
            <person name="Lalanne C."/>
            <person name="Gautier V."/>
            <person name="Ament-Velasquez S.L."/>
            <person name="Kruys A."/>
            <person name="Hutchinson M.I."/>
            <person name="Powell A.J."/>
            <person name="Barry K."/>
            <person name="Miller A.N."/>
            <person name="Grigoriev I.V."/>
            <person name="Debuchy R."/>
            <person name="Gladieux P."/>
            <person name="Thoren M.H."/>
            <person name="Johannesson H."/>
        </authorList>
    </citation>
    <scope>NUCLEOTIDE SEQUENCE</scope>
    <source>
        <strain evidence="18">CBS 118394</strain>
    </source>
</reference>
<dbReference type="GO" id="GO:0016787">
    <property type="term" value="F:hydrolase activity"/>
    <property type="evidence" value="ECO:0007669"/>
    <property type="project" value="UniProtKB-KW"/>
</dbReference>
<dbReference type="PANTHER" id="PTHR33353:SF10">
    <property type="entry name" value="ENDO-BETA-1,4-GLUCANASE D"/>
    <property type="match status" value="1"/>
</dbReference>
<evidence type="ECO:0000256" key="6">
    <source>
        <dbReference type="ARBA" id="ARBA00023001"/>
    </source>
</evidence>
<comment type="catalytic activity">
    <reaction evidence="14">
        <text>[(1-&gt;4)-beta-D-glucosyl]n+m + reduced acceptor + O2 = 4-dehydro-beta-D-glucosyl-[(1-&gt;4)-beta-D-glucosyl]n-1 + [(1-&gt;4)-beta-D-glucosyl]m + acceptor + H2O.</text>
        <dbReference type="EC" id="1.14.99.56"/>
    </reaction>
</comment>
<dbReference type="GO" id="GO:0046872">
    <property type="term" value="F:metal ion binding"/>
    <property type="evidence" value="ECO:0007669"/>
    <property type="project" value="UniProtKB-KW"/>
</dbReference>
<keyword evidence="10" id="KW-1015">Disulfide bond</keyword>
<keyword evidence="7" id="KW-0560">Oxidoreductase</keyword>
<evidence type="ECO:0000256" key="10">
    <source>
        <dbReference type="ARBA" id="ARBA00023157"/>
    </source>
</evidence>
<evidence type="ECO:0000256" key="3">
    <source>
        <dbReference type="ARBA" id="ARBA00022525"/>
    </source>
</evidence>
<dbReference type="AlphaFoldDB" id="A0AAE0HW73"/>
<dbReference type="GO" id="GO:0004497">
    <property type="term" value="F:monooxygenase activity"/>
    <property type="evidence" value="ECO:0007669"/>
    <property type="project" value="UniProtKB-KW"/>
</dbReference>
<keyword evidence="19" id="KW-1185">Reference proteome</keyword>
<evidence type="ECO:0000256" key="16">
    <source>
        <dbReference type="SAM" id="SignalP"/>
    </source>
</evidence>
<dbReference type="InterPro" id="IPR005103">
    <property type="entry name" value="AA9_LPMO"/>
</dbReference>
<dbReference type="InterPro" id="IPR049892">
    <property type="entry name" value="AA9"/>
</dbReference>
<proteinExistence type="inferred from homology"/>
<keyword evidence="11" id="KW-0119">Carbohydrate metabolism</keyword>
<dbReference type="Proteomes" id="UP001283341">
    <property type="component" value="Unassembled WGS sequence"/>
</dbReference>
<feature type="signal peptide" evidence="16">
    <location>
        <begin position="1"/>
        <end position="19"/>
    </location>
</feature>
<dbReference type="Gene3D" id="2.70.50.70">
    <property type="match status" value="1"/>
</dbReference>
<keyword evidence="9" id="KW-0503">Monooxygenase</keyword>
<dbReference type="Pfam" id="PF03443">
    <property type="entry name" value="AA9"/>
    <property type="match status" value="1"/>
</dbReference>
<feature type="chain" id="PRO_5041901604" description="lytic cellulose monooxygenase (C4-dehydrogenating)" evidence="16">
    <location>
        <begin position="20"/>
        <end position="261"/>
    </location>
</feature>
<keyword evidence="12" id="KW-0624">Polysaccharide degradation</keyword>